<comment type="caution">
    <text evidence="2">The sequence shown here is derived from an EMBL/GenBank/DDBJ whole genome shotgun (WGS) entry which is preliminary data.</text>
</comment>
<accession>A0A0F9PMT8</accession>
<gene>
    <name evidence="2" type="ORF">LCGC14_1197330</name>
</gene>
<sequence length="115" mass="12934">MPIDQSDKSAVLPGPDKNAPTPTIPADHQPQTPEYLMKLVSERNELQVERDKLWADRYGMTPRGMTAGTKPAFQEIIEYERKSDEIDRKIDGLTTEINNLRWLVAPKTPADLSSG</sequence>
<dbReference type="EMBL" id="LAZR01006125">
    <property type="protein sequence ID" value="KKM94537.1"/>
    <property type="molecule type" value="Genomic_DNA"/>
</dbReference>
<protein>
    <submittedName>
        <fullName evidence="2">Uncharacterized protein</fullName>
    </submittedName>
</protein>
<evidence type="ECO:0000313" key="2">
    <source>
        <dbReference type="EMBL" id="KKM94537.1"/>
    </source>
</evidence>
<feature type="region of interest" description="Disordered" evidence="1">
    <location>
        <begin position="1"/>
        <end position="30"/>
    </location>
</feature>
<proteinExistence type="predicted"/>
<dbReference type="AlphaFoldDB" id="A0A0F9PMT8"/>
<reference evidence="2" key="1">
    <citation type="journal article" date="2015" name="Nature">
        <title>Complex archaea that bridge the gap between prokaryotes and eukaryotes.</title>
        <authorList>
            <person name="Spang A."/>
            <person name="Saw J.H."/>
            <person name="Jorgensen S.L."/>
            <person name="Zaremba-Niedzwiedzka K."/>
            <person name="Martijn J."/>
            <person name="Lind A.E."/>
            <person name="van Eijk R."/>
            <person name="Schleper C."/>
            <person name="Guy L."/>
            <person name="Ettema T.J."/>
        </authorList>
    </citation>
    <scope>NUCLEOTIDE SEQUENCE</scope>
</reference>
<name>A0A0F9PMT8_9ZZZZ</name>
<evidence type="ECO:0000256" key="1">
    <source>
        <dbReference type="SAM" id="MobiDB-lite"/>
    </source>
</evidence>
<organism evidence="2">
    <name type="scientific">marine sediment metagenome</name>
    <dbReference type="NCBI Taxonomy" id="412755"/>
    <lineage>
        <taxon>unclassified sequences</taxon>
        <taxon>metagenomes</taxon>
        <taxon>ecological metagenomes</taxon>
    </lineage>
</organism>